<keyword evidence="3" id="KW-0378">Hydrolase</keyword>
<evidence type="ECO:0000313" key="13">
    <source>
        <dbReference type="Proteomes" id="UP000886879"/>
    </source>
</evidence>
<feature type="chain" id="PRO_5038723516" evidence="9">
    <location>
        <begin position="25"/>
        <end position="1657"/>
    </location>
</feature>
<dbReference type="Gene3D" id="2.115.10.20">
    <property type="entry name" value="Glycosyl hydrolase domain, family 43"/>
    <property type="match status" value="2"/>
</dbReference>
<keyword evidence="2" id="KW-0624">Polysaccharide degradation</keyword>
<dbReference type="Pfam" id="PF07554">
    <property type="entry name" value="FIVAR"/>
    <property type="match status" value="2"/>
</dbReference>
<feature type="compositionally biased region" description="Polar residues" evidence="7">
    <location>
        <begin position="1611"/>
        <end position="1626"/>
    </location>
</feature>
<keyword evidence="4" id="KW-0119">Carbohydrate metabolism</keyword>
<evidence type="ECO:0000256" key="2">
    <source>
        <dbReference type="ARBA" id="ARBA00022651"/>
    </source>
</evidence>
<evidence type="ECO:0000256" key="6">
    <source>
        <dbReference type="PIRSR" id="PIRSR606710-2"/>
    </source>
</evidence>
<keyword evidence="8" id="KW-0812">Transmembrane</keyword>
<comment type="caution">
    <text evidence="12">The sequence shown here is derived from an EMBL/GenBank/DDBJ whole genome shotgun (WGS) entry which is preliminary data.</text>
</comment>
<dbReference type="EMBL" id="DVFO01000106">
    <property type="protein sequence ID" value="HIQ61881.1"/>
    <property type="molecule type" value="Genomic_DNA"/>
</dbReference>
<feature type="domain" description="Bacterial repeat" evidence="10">
    <location>
        <begin position="1321"/>
        <end position="1381"/>
    </location>
</feature>
<comment type="similarity">
    <text evidence="1">Belongs to the glycosyl hydrolase 43 family.</text>
</comment>
<feature type="domain" description="Atrophied bacterial Ig" evidence="11">
    <location>
        <begin position="903"/>
        <end position="992"/>
    </location>
</feature>
<name>A0A9D1CH99_9FIRM</name>
<dbReference type="GO" id="GO:0004553">
    <property type="term" value="F:hydrolase activity, hydrolyzing O-glycosyl compounds"/>
    <property type="evidence" value="ECO:0007669"/>
    <property type="project" value="InterPro"/>
</dbReference>
<keyword evidence="9" id="KW-0732">Signal</keyword>
<keyword evidence="8" id="KW-1133">Transmembrane helix</keyword>
<dbReference type="PANTHER" id="PTHR43772">
    <property type="entry name" value="ENDO-1,4-BETA-XYLANASE"/>
    <property type="match status" value="1"/>
</dbReference>
<dbReference type="InterPro" id="IPR023296">
    <property type="entry name" value="Glyco_hydro_beta-prop_sf"/>
</dbReference>
<evidence type="ECO:0000259" key="10">
    <source>
        <dbReference type="Pfam" id="PF18998"/>
    </source>
</evidence>
<dbReference type="InterPro" id="IPR046780">
    <property type="entry name" value="aBig_2"/>
</dbReference>
<evidence type="ECO:0000313" key="12">
    <source>
        <dbReference type="EMBL" id="HIQ61881.1"/>
    </source>
</evidence>
<reference evidence="12" key="2">
    <citation type="journal article" date="2021" name="PeerJ">
        <title>Extensive microbial diversity within the chicken gut microbiome revealed by metagenomics and culture.</title>
        <authorList>
            <person name="Gilroy R."/>
            <person name="Ravi A."/>
            <person name="Getino M."/>
            <person name="Pursley I."/>
            <person name="Horton D.L."/>
            <person name="Alikhan N.F."/>
            <person name="Baker D."/>
            <person name="Gharbi K."/>
            <person name="Hall N."/>
            <person name="Watson M."/>
            <person name="Adriaenssens E.M."/>
            <person name="Foster-Nyarko E."/>
            <person name="Jarju S."/>
            <person name="Secka A."/>
            <person name="Antonio M."/>
            <person name="Oren A."/>
            <person name="Chaudhuri R.R."/>
            <person name="La Ragione R."/>
            <person name="Hildebrand F."/>
            <person name="Pallen M.J."/>
        </authorList>
    </citation>
    <scope>NUCLEOTIDE SEQUENCE</scope>
    <source>
        <strain evidence="12">ChiGjej2B2-12916</strain>
    </source>
</reference>
<dbReference type="InterPro" id="IPR013320">
    <property type="entry name" value="ConA-like_dom_sf"/>
</dbReference>
<keyword evidence="8" id="KW-0472">Membrane</keyword>
<gene>
    <name evidence="12" type="ORF">IAD31_09890</name>
</gene>
<dbReference type="Pfam" id="PF13385">
    <property type="entry name" value="Laminin_G_3"/>
    <property type="match status" value="1"/>
</dbReference>
<evidence type="ECO:0000256" key="1">
    <source>
        <dbReference type="ARBA" id="ARBA00009865"/>
    </source>
</evidence>
<dbReference type="SUPFAM" id="SSF75005">
    <property type="entry name" value="Arabinanase/levansucrase/invertase"/>
    <property type="match status" value="2"/>
</dbReference>
<dbReference type="Pfam" id="PF20578">
    <property type="entry name" value="aBig_2"/>
    <property type="match status" value="1"/>
</dbReference>
<feature type="signal peptide" evidence="9">
    <location>
        <begin position="1"/>
        <end position="24"/>
    </location>
</feature>
<sequence>MKKPIRVAAAALGLVLGANVYASAAGPSMLQASTDPSSTARSVSDSLVFSEDFEGSPALSLHGSASVQNGTLVLDGSNGGYAQLDETSFFNDQTGFTVSFDVQTQTASGNFFTFALGQDNIKYLFLRTRSSEFYVGLTQNSWNNESGVVTTLDGLNQWKNVTIALSEDTLSLYIDGVLVDENDNLNATLEDLGDNPLLYFGKSFYEPDSYFKGAYDNIQIYDRALSQLEIADLNGVTLDNLVNDVSVGVMPTGTERGLDEHTTVSSTLEDDVLTSQLKKYTYDVETNTMSPTDLTKVPVTFDLVDDAVSITVDGQSFTNGDTLDLTQDVEATLTYNDSTQTITIKTPELVTNSVLPGQFADPDIDKFGDKYWIFPTTDGYSGWSGTQFYAFSSDSLSGPWQCEGMILETNSDATETQTNTVHDYEVPVSEWSYGSAWAPSIEEKDGQYYFYYCAKKSNGESAIGVAVADDPAGPYTPASEPLITMDMCRSAGISMGQAIDPSVLTDDDGTSYLYFGNGDAAVVQLGEDMMSVVPGTLQNLRETDGSGLTGFRESVTVEKVGDLYHFLWSQDDTGSPNYCVQYGVSTSPLGPVQYKYLLMDKDEASGMLGTAHQSTLLDDDGRVYLAYHRFYTPLNTYTSGLGYHRETCVQEIGFDSYGYMLPMEPTMEGTDAEPLPQPTEPDYSGNLEETDGILALTGNTTLVDDGNGGSMLHLTTGWNNTGVGQAQINGIRDLLSAGSFSLVLDVNQDYVGKSGGGDDMIVQYDRKYVFTVGTSSQYFGVRMFDDLGENAALTVKNNGEAQTIPFHGLGVLDAWESLAIVYTETDTTGVVSVYANGVELLAPTQLGFQLSELDAFSSNAYLGRCYDTNYIFSGYLDQINLGLGEDTLTAEDAQAVTAERAIARDAAALSIPNLDRVKGNITLPATGEAGSTITWTSSNPDVITDREVDGKAAGVVTRPAAGESAVSVTLTAVVSNPATDETVTRTFTATVLPVDGTLDTDYTGDYLWTYFQASGGYEKIFLGTSEDGLNWTSLNDNQPILANLASDLGVRDPHLIRSAEGDRYWILGTDLHAEGGGAGGSGWNQRNASQSIVVWESEDLVHWSEGAIVHSGFDFAGCVWAPEAIYDEATGQYLIYWSARDQREYGTNDWALRVYVCTTRDFRTFSEPVVWLDEDDNGSAEVNIIDSSIVYNEADGYYYRFSTSDWNTVVDRCKTLSLEMNDWERIIARGQHTQFGITDGMEGITCYQLPDGTWCVMGDNGGYRAFVTEDFTSYTKVSSTFSPASFRHGTVIRLSEAETARLQAAYGEDGSVGEAYDITVTGGWANVGSAEAGDTVTITVNQLSDNQTFTGWVGEGVEFADATATTTTFVMPDHDVVITAQVETETPAVDKSLLQETYEKALSYDTSNLIPMVAEFYQKALDQAKAVLDDPNATTDEVWGAWDDLVLAIQLLDFTKADKDMLELLLDRAQTMMDNADKYVADHWQQLVDARANAQEVYDDPNALDSDVQPVADALLDAILAQRFKADKSILEDLINQAESINLEGYTADSVAVFRSALAEAQAVMADESLSEDDQATVDAAVAALSDAMDDLTAEGETQPSDQPQASSSPEGTQKPENNVPQTGDHSQVLLYVAALGGAAALMAGMAAAKRKERQGK</sequence>
<dbReference type="InterPro" id="IPR044060">
    <property type="entry name" value="Bacterial_rp_domain"/>
</dbReference>
<dbReference type="SUPFAM" id="SSF49899">
    <property type="entry name" value="Concanavalin A-like lectins/glucanases"/>
    <property type="match status" value="2"/>
</dbReference>
<protein>
    <submittedName>
        <fullName evidence="12">Family 43 glycosylhydrolase</fullName>
    </submittedName>
</protein>
<organism evidence="12 13">
    <name type="scientific">Candidatus Enterenecus faecium</name>
    <dbReference type="NCBI Taxonomy" id="2840780"/>
    <lineage>
        <taxon>Bacteria</taxon>
        <taxon>Bacillati</taxon>
        <taxon>Bacillota</taxon>
        <taxon>Clostridia</taxon>
        <taxon>Eubacteriales</taxon>
        <taxon>Candidatus Enterenecus</taxon>
    </lineage>
</organism>
<dbReference type="InterPro" id="IPR052176">
    <property type="entry name" value="Glycosyl_Hydrlase_43_Enz"/>
</dbReference>
<keyword evidence="2" id="KW-0858">Xylan degradation</keyword>
<dbReference type="CDD" id="cd08983">
    <property type="entry name" value="GH43_Bt3655-like"/>
    <property type="match status" value="1"/>
</dbReference>
<feature type="compositionally biased region" description="Low complexity" evidence="7">
    <location>
        <begin position="1599"/>
        <end position="1610"/>
    </location>
</feature>
<evidence type="ECO:0000256" key="3">
    <source>
        <dbReference type="ARBA" id="ARBA00022801"/>
    </source>
</evidence>
<dbReference type="Gene3D" id="1.20.1270.90">
    <property type="entry name" value="AF1782-like"/>
    <property type="match status" value="2"/>
</dbReference>
<evidence type="ECO:0000256" key="5">
    <source>
        <dbReference type="ARBA" id="ARBA00023295"/>
    </source>
</evidence>
<evidence type="ECO:0000256" key="4">
    <source>
        <dbReference type="ARBA" id="ARBA00023277"/>
    </source>
</evidence>
<evidence type="ECO:0000256" key="7">
    <source>
        <dbReference type="SAM" id="MobiDB-lite"/>
    </source>
</evidence>
<feature type="site" description="Important for catalytic activity, responsible for pKa modulation of the active site Glu and correct orientation of both the proton donor and substrate" evidence="6">
    <location>
        <position position="500"/>
    </location>
</feature>
<accession>A0A9D1CH99</accession>
<dbReference type="Pfam" id="PF18998">
    <property type="entry name" value="Flg_new_2"/>
    <property type="match status" value="1"/>
</dbReference>
<keyword evidence="5" id="KW-0326">Glycosidase</keyword>
<dbReference type="Gene3D" id="2.60.120.200">
    <property type="match status" value="1"/>
</dbReference>
<dbReference type="InterPro" id="IPR006710">
    <property type="entry name" value="Glyco_hydro_43"/>
</dbReference>
<evidence type="ECO:0000256" key="8">
    <source>
        <dbReference type="SAM" id="Phobius"/>
    </source>
</evidence>
<feature type="transmembrane region" description="Helical" evidence="8">
    <location>
        <begin position="1629"/>
        <end position="1649"/>
    </location>
</feature>
<dbReference type="GO" id="GO:0045493">
    <property type="term" value="P:xylan catabolic process"/>
    <property type="evidence" value="ECO:0007669"/>
    <property type="project" value="UniProtKB-KW"/>
</dbReference>
<dbReference type="Proteomes" id="UP000886879">
    <property type="component" value="Unassembled WGS sequence"/>
</dbReference>
<dbReference type="CDD" id="cd18828">
    <property type="entry name" value="GH43_BT3675-like"/>
    <property type="match status" value="1"/>
</dbReference>
<dbReference type="Gene3D" id="1.20.1270.70">
    <property type="entry name" value="Designed single chain three-helix bundle"/>
    <property type="match status" value="1"/>
</dbReference>
<reference evidence="12" key="1">
    <citation type="submission" date="2020-10" db="EMBL/GenBank/DDBJ databases">
        <authorList>
            <person name="Gilroy R."/>
        </authorList>
    </citation>
    <scope>NUCLEOTIDE SEQUENCE</scope>
    <source>
        <strain evidence="12">ChiGjej2B2-12916</strain>
    </source>
</reference>
<proteinExistence type="inferred from homology"/>
<evidence type="ECO:0000259" key="11">
    <source>
        <dbReference type="Pfam" id="PF20578"/>
    </source>
</evidence>
<feature type="region of interest" description="Disordered" evidence="7">
    <location>
        <begin position="1593"/>
        <end position="1626"/>
    </location>
</feature>
<dbReference type="Pfam" id="PF04616">
    <property type="entry name" value="Glyco_hydro_43"/>
    <property type="match status" value="1"/>
</dbReference>
<dbReference type="PANTHER" id="PTHR43772:SF2">
    <property type="entry name" value="PUTATIVE (AFU_ORTHOLOGUE AFUA_2G04480)-RELATED"/>
    <property type="match status" value="1"/>
</dbReference>
<evidence type="ECO:0000256" key="9">
    <source>
        <dbReference type="SAM" id="SignalP"/>
    </source>
</evidence>